<dbReference type="Pfam" id="PF13672">
    <property type="entry name" value="PP2C_2"/>
    <property type="match status" value="1"/>
</dbReference>
<accession>A0ABN6EFP2</accession>
<organism evidence="2 3">
    <name type="scientific">Prevotella herbatica</name>
    <dbReference type="NCBI Taxonomy" id="2801997"/>
    <lineage>
        <taxon>Bacteria</taxon>
        <taxon>Pseudomonadati</taxon>
        <taxon>Bacteroidota</taxon>
        <taxon>Bacteroidia</taxon>
        <taxon>Bacteroidales</taxon>
        <taxon>Prevotellaceae</taxon>
        <taxon>Prevotella</taxon>
    </lineage>
</organism>
<keyword evidence="3" id="KW-1185">Reference proteome</keyword>
<dbReference type="SMART" id="SM00332">
    <property type="entry name" value="PP2Cc"/>
    <property type="match status" value="1"/>
</dbReference>
<protein>
    <submittedName>
        <fullName evidence="2">Protein-serine/threonine phosphatase</fullName>
    </submittedName>
</protein>
<dbReference type="EMBL" id="AP024484">
    <property type="protein sequence ID" value="BCS84685.1"/>
    <property type="molecule type" value="Genomic_DNA"/>
</dbReference>
<evidence type="ECO:0000259" key="1">
    <source>
        <dbReference type="PROSITE" id="PS51746"/>
    </source>
</evidence>
<name>A0ABN6EFP2_9BACT</name>
<feature type="domain" description="PPM-type phosphatase" evidence="1">
    <location>
        <begin position="1"/>
        <end position="211"/>
    </location>
</feature>
<dbReference type="Gene3D" id="3.60.40.10">
    <property type="entry name" value="PPM-type phosphatase domain"/>
    <property type="match status" value="1"/>
</dbReference>
<evidence type="ECO:0000313" key="2">
    <source>
        <dbReference type="EMBL" id="BCS84685.1"/>
    </source>
</evidence>
<dbReference type="InterPro" id="IPR036457">
    <property type="entry name" value="PPM-type-like_dom_sf"/>
</dbReference>
<reference evidence="2 3" key="1">
    <citation type="journal article" date="2022" name="Int. J. Syst. Evol. Microbiol.">
        <title>Prevotella herbatica sp. nov., a plant polysaccharide-decomposing anaerobic bacterium isolated from a methanogenic reactor.</title>
        <authorList>
            <person name="Uek A."/>
            <person name="Tonouchi A."/>
            <person name="Kaku N."/>
            <person name="Ueki K."/>
        </authorList>
    </citation>
    <scope>NUCLEOTIDE SEQUENCE [LARGE SCALE GENOMIC DNA]</scope>
    <source>
        <strain evidence="2 3">WR041</strain>
    </source>
</reference>
<gene>
    <name evidence="2" type="ORF">prwr041_05780</name>
</gene>
<dbReference type="RefSeq" id="WP_207154844.1">
    <property type="nucleotide sequence ID" value="NZ_AP024484.1"/>
</dbReference>
<dbReference type="SUPFAM" id="SSF81606">
    <property type="entry name" value="PP2C-like"/>
    <property type="match status" value="1"/>
</dbReference>
<dbReference type="InterPro" id="IPR001932">
    <property type="entry name" value="PPM-type_phosphatase-like_dom"/>
</dbReference>
<dbReference type="Proteomes" id="UP001319045">
    <property type="component" value="Chromosome"/>
</dbReference>
<dbReference type="PROSITE" id="PS51746">
    <property type="entry name" value="PPM_2"/>
    <property type="match status" value="1"/>
</dbReference>
<proteinExistence type="predicted"/>
<sequence length="211" mass="23543">MKINSFSIGSTPINEDFFVWRNMGINGYVIVLADGMGGLSHGDVAAQIAGKAAVEYIINNYKDFHSETIILKEALKVADNAIATKGLAKYKCRMGTTIAIAIVSDYQIFYTWQGNVRIYLKNHNTLSVLTTDHILNINYDQKRVTRSIKGTGLREDIPVKKESLSRNDTIFFCTDGLYNIAGSMLSDNNINEIKERIINPEDDASLIQIDI</sequence>
<evidence type="ECO:0000313" key="3">
    <source>
        <dbReference type="Proteomes" id="UP001319045"/>
    </source>
</evidence>